<dbReference type="Proteomes" id="UP000641386">
    <property type="component" value="Unassembled WGS sequence"/>
</dbReference>
<sequence length="107" mass="11729">MARINDVGGTVGFGAIDTTDDPEPFHADWEARVAGLLLALRAEGLFQLNEFRDAIESIPPARYLTTSYYERWFTAICSLLERKGVLAPGELDEREPGGRGETEAADA</sequence>
<name>A0A919A6Z1_9ACTN</name>
<reference evidence="3" key="2">
    <citation type="submission" date="2020-09" db="EMBL/GenBank/DDBJ databases">
        <authorList>
            <person name="Sun Q."/>
            <person name="Ohkuma M."/>
        </authorList>
    </citation>
    <scope>NUCLEOTIDE SEQUENCE</scope>
    <source>
        <strain evidence="3">JCM 3302</strain>
    </source>
</reference>
<dbReference type="EMBL" id="BNBC01000028">
    <property type="protein sequence ID" value="GHE90457.1"/>
    <property type="molecule type" value="Genomic_DNA"/>
</dbReference>
<feature type="domain" description="Nitrile hydratase beta subunit-like N-terminal" evidence="2">
    <location>
        <begin position="1"/>
        <end position="97"/>
    </location>
</feature>
<feature type="region of interest" description="Disordered" evidence="1">
    <location>
        <begin position="88"/>
        <end position="107"/>
    </location>
</feature>
<feature type="region of interest" description="Disordered" evidence="1">
    <location>
        <begin position="1"/>
        <end position="21"/>
    </location>
</feature>
<evidence type="ECO:0000256" key="1">
    <source>
        <dbReference type="SAM" id="MobiDB-lite"/>
    </source>
</evidence>
<dbReference type="Gene3D" id="1.10.472.20">
    <property type="entry name" value="Nitrile hydratase, beta subunit"/>
    <property type="match status" value="1"/>
</dbReference>
<evidence type="ECO:0000313" key="3">
    <source>
        <dbReference type="EMBL" id="GHE90457.1"/>
    </source>
</evidence>
<reference evidence="3" key="1">
    <citation type="journal article" date="2014" name="Int. J. Syst. Evol. Microbiol.">
        <title>Complete genome sequence of Corynebacterium casei LMG S-19264T (=DSM 44701T), isolated from a smear-ripened cheese.</title>
        <authorList>
            <consortium name="US DOE Joint Genome Institute (JGI-PGF)"/>
            <person name="Walter F."/>
            <person name="Albersmeier A."/>
            <person name="Kalinowski J."/>
            <person name="Ruckert C."/>
        </authorList>
    </citation>
    <scope>NUCLEOTIDE SEQUENCE</scope>
    <source>
        <strain evidence="3">JCM 3302</strain>
    </source>
</reference>
<evidence type="ECO:0000259" key="2">
    <source>
        <dbReference type="Pfam" id="PF21006"/>
    </source>
</evidence>
<organism evidence="3 4">
    <name type="scientific">Streptomyces spiralis</name>
    <dbReference type="NCBI Taxonomy" id="66376"/>
    <lineage>
        <taxon>Bacteria</taxon>
        <taxon>Bacillati</taxon>
        <taxon>Actinomycetota</taxon>
        <taxon>Actinomycetes</taxon>
        <taxon>Kitasatosporales</taxon>
        <taxon>Streptomycetaceae</taxon>
        <taxon>Streptomyces</taxon>
    </lineage>
</organism>
<dbReference type="RefSeq" id="WP_189904260.1">
    <property type="nucleotide sequence ID" value="NZ_BNBC01000028.1"/>
</dbReference>
<dbReference type="InterPro" id="IPR049054">
    <property type="entry name" value="CN_hydtase_beta-like_N"/>
</dbReference>
<dbReference type="SUPFAM" id="SSF50090">
    <property type="entry name" value="Electron transport accessory proteins"/>
    <property type="match status" value="1"/>
</dbReference>
<dbReference type="InterPro" id="IPR042262">
    <property type="entry name" value="CN_hydtase_beta_C"/>
</dbReference>
<dbReference type="Pfam" id="PF21006">
    <property type="entry name" value="NHase_beta_N"/>
    <property type="match status" value="1"/>
</dbReference>
<keyword evidence="4" id="KW-1185">Reference proteome</keyword>
<dbReference type="AlphaFoldDB" id="A0A919A6Z1"/>
<evidence type="ECO:0000313" key="4">
    <source>
        <dbReference type="Proteomes" id="UP000641386"/>
    </source>
</evidence>
<comment type="caution">
    <text evidence="3">The sequence shown here is derived from an EMBL/GenBank/DDBJ whole genome shotgun (WGS) entry which is preliminary data.</text>
</comment>
<protein>
    <recommendedName>
        <fullName evidence="2">Nitrile hydratase beta subunit-like N-terminal domain-containing protein</fullName>
    </recommendedName>
</protein>
<gene>
    <name evidence="3" type="ORF">GCM10014715_53640</name>
</gene>
<accession>A0A919A6Z1</accession>
<dbReference type="InterPro" id="IPR008990">
    <property type="entry name" value="Elect_transpt_acc-like_dom_sf"/>
</dbReference>
<proteinExistence type="predicted"/>
<feature type="compositionally biased region" description="Basic and acidic residues" evidence="1">
    <location>
        <begin position="94"/>
        <end position="107"/>
    </location>
</feature>